<organism evidence="1 2">
    <name type="scientific">Leptospirillum ferrodiazotrophum</name>
    <dbReference type="NCBI Taxonomy" id="412449"/>
    <lineage>
        <taxon>Bacteria</taxon>
        <taxon>Pseudomonadati</taxon>
        <taxon>Nitrospirota</taxon>
        <taxon>Nitrospiria</taxon>
        <taxon>Nitrospirales</taxon>
        <taxon>Nitrospiraceae</taxon>
        <taxon>Leptospirillum</taxon>
    </lineage>
</organism>
<sequence>MPRVCTETLEFQVNDMPFNLSAKPIVILKDLPVFRCENCGKYAIEDPVMEKFGFLIGE</sequence>
<proteinExistence type="predicted"/>
<keyword evidence="2" id="KW-1185">Reference proteome</keyword>
<accession>C6I0A1</accession>
<name>C6I0A1_9BACT</name>
<dbReference type="NCBIfam" id="TIGR03831">
    <property type="entry name" value="YgiT_finger"/>
    <property type="match status" value="1"/>
</dbReference>
<evidence type="ECO:0000313" key="2">
    <source>
        <dbReference type="Proteomes" id="UP000009374"/>
    </source>
</evidence>
<dbReference type="Proteomes" id="UP000009374">
    <property type="component" value="Unassembled WGS sequence"/>
</dbReference>
<dbReference type="AlphaFoldDB" id="C6I0A1"/>
<dbReference type="EMBL" id="GG693886">
    <property type="protein sequence ID" value="EES51720.1"/>
    <property type="molecule type" value="Genomic_DNA"/>
</dbReference>
<reference evidence="1 2" key="1">
    <citation type="journal article" date="2009" name="Appl. Environ. Microbiol.">
        <title>Community genomic and proteomic analyses of chemoautotrophic iron-oxidizing "Leptospirillum rubarum" (Group II) and "Leptospirillum ferrodiazotrophum" (Group III) bacteria in acid mine drainage biofilms.</title>
        <authorList>
            <person name="Goltsman D.S."/>
            <person name="Denef V.J."/>
            <person name="Singer S.W."/>
            <person name="VerBerkmoes N.C."/>
            <person name="Lefsrud M."/>
            <person name="Mueller R.S."/>
            <person name="Dick G.J."/>
            <person name="Sun C.L."/>
            <person name="Wheeler K.E."/>
            <person name="Zemla A."/>
            <person name="Baker B.J."/>
            <person name="Hauser L."/>
            <person name="Land M."/>
            <person name="Shah M.B."/>
            <person name="Thelen M.P."/>
            <person name="Hettich R.L."/>
            <person name="Banfield J.F."/>
        </authorList>
    </citation>
    <scope>NUCLEOTIDE SEQUENCE [LARGE SCALE GENOMIC DNA]</scope>
</reference>
<protein>
    <recommendedName>
        <fullName evidence="3">YgiT-type zinc finger protein</fullName>
    </recommendedName>
</protein>
<evidence type="ECO:0008006" key="3">
    <source>
        <dbReference type="Google" id="ProtNLM"/>
    </source>
</evidence>
<dbReference type="InterPro" id="IPR022453">
    <property type="entry name" value="Znf_MqsA-type"/>
</dbReference>
<gene>
    <name evidence="1" type="ORF">UBAL3_95660010a</name>
</gene>
<evidence type="ECO:0000313" key="1">
    <source>
        <dbReference type="EMBL" id="EES51720.1"/>
    </source>
</evidence>